<evidence type="ECO:0000313" key="2">
    <source>
        <dbReference type="Proteomes" id="UP000796761"/>
    </source>
</evidence>
<gene>
    <name evidence="1" type="ORF">HGM15179_010469</name>
</gene>
<organism evidence="1 2">
    <name type="scientific">Zosterops borbonicus</name>
    <dbReference type="NCBI Taxonomy" id="364589"/>
    <lineage>
        <taxon>Eukaryota</taxon>
        <taxon>Metazoa</taxon>
        <taxon>Chordata</taxon>
        <taxon>Craniata</taxon>
        <taxon>Vertebrata</taxon>
        <taxon>Euteleostomi</taxon>
        <taxon>Archelosauria</taxon>
        <taxon>Archosauria</taxon>
        <taxon>Dinosauria</taxon>
        <taxon>Saurischia</taxon>
        <taxon>Theropoda</taxon>
        <taxon>Coelurosauria</taxon>
        <taxon>Aves</taxon>
        <taxon>Neognathae</taxon>
        <taxon>Neoaves</taxon>
        <taxon>Telluraves</taxon>
        <taxon>Australaves</taxon>
        <taxon>Passeriformes</taxon>
        <taxon>Sylvioidea</taxon>
        <taxon>Zosteropidae</taxon>
        <taxon>Zosterops</taxon>
    </lineage>
</organism>
<keyword evidence="2" id="KW-1185">Reference proteome</keyword>
<sequence>MEGYKAITESPKEVSENDEGLEMKLYEEQLRSLGPFSLEETGGDLIAVGNFLVKGRVGDVDTDIQHDKVRNEFETDTIPDSRIAVCLQ</sequence>
<comment type="caution">
    <text evidence="1">The sequence shown here is derived from an EMBL/GenBank/DDBJ whole genome shotgun (WGS) entry which is preliminary data.</text>
</comment>
<accession>A0A8K1GEJ3</accession>
<reference evidence="1" key="1">
    <citation type="submission" date="2019-04" db="EMBL/GenBank/DDBJ databases">
        <title>Genome assembly of Zosterops borbonicus 15179.</title>
        <authorList>
            <person name="Leroy T."/>
            <person name="Anselmetti Y."/>
            <person name="Tilak M.-K."/>
            <person name="Nabholz B."/>
        </authorList>
    </citation>
    <scope>NUCLEOTIDE SEQUENCE</scope>
    <source>
        <strain evidence="1">HGM_15179</strain>
        <tissue evidence="1">Muscle</tissue>
    </source>
</reference>
<evidence type="ECO:0000313" key="1">
    <source>
        <dbReference type="EMBL" id="TRZ16643.1"/>
    </source>
</evidence>
<dbReference type="Proteomes" id="UP000796761">
    <property type="component" value="Unassembled WGS sequence"/>
</dbReference>
<dbReference type="EMBL" id="SWJQ01000304">
    <property type="protein sequence ID" value="TRZ16643.1"/>
    <property type="molecule type" value="Genomic_DNA"/>
</dbReference>
<proteinExistence type="predicted"/>
<dbReference type="AlphaFoldDB" id="A0A8K1GEJ3"/>
<name>A0A8K1GEJ3_9PASS</name>
<protein>
    <submittedName>
        <fullName evidence="1">Uncharacterized protein</fullName>
    </submittedName>
</protein>